<name>A0A4Y2VUD6_ARAVE</name>
<protein>
    <submittedName>
        <fullName evidence="1">Uncharacterized protein</fullName>
    </submittedName>
</protein>
<sequence length="88" mass="10064">MRQKYFGLEARHSRTEISTTEQGAQIRLKNDNPFPTVAVQVNTLSNCNMISPKQQRFHLNPIGWSCGVEKVQKQIVTSISYDMPLIKD</sequence>
<dbReference type="AlphaFoldDB" id="A0A4Y2VUD6"/>
<evidence type="ECO:0000313" key="1">
    <source>
        <dbReference type="EMBL" id="GBO28505.1"/>
    </source>
</evidence>
<keyword evidence="2" id="KW-1185">Reference proteome</keyword>
<reference evidence="1 2" key="1">
    <citation type="journal article" date="2019" name="Sci. Rep.">
        <title>Orb-weaving spider Araneus ventricosus genome elucidates the spidroin gene catalogue.</title>
        <authorList>
            <person name="Kono N."/>
            <person name="Nakamura H."/>
            <person name="Ohtoshi R."/>
            <person name="Moran D.A.P."/>
            <person name="Shinohara A."/>
            <person name="Yoshida Y."/>
            <person name="Fujiwara M."/>
            <person name="Mori M."/>
            <person name="Tomita M."/>
            <person name="Arakawa K."/>
        </authorList>
    </citation>
    <scope>NUCLEOTIDE SEQUENCE [LARGE SCALE GENOMIC DNA]</scope>
</reference>
<gene>
    <name evidence="1" type="ORF">AVEN_235855_1</name>
</gene>
<organism evidence="1 2">
    <name type="scientific">Araneus ventricosus</name>
    <name type="common">Orbweaver spider</name>
    <name type="synonym">Epeira ventricosa</name>
    <dbReference type="NCBI Taxonomy" id="182803"/>
    <lineage>
        <taxon>Eukaryota</taxon>
        <taxon>Metazoa</taxon>
        <taxon>Ecdysozoa</taxon>
        <taxon>Arthropoda</taxon>
        <taxon>Chelicerata</taxon>
        <taxon>Arachnida</taxon>
        <taxon>Araneae</taxon>
        <taxon>Araneomorphae</taxon>
        <taxon>Entelegynae</taxon>
        <taxon>Araneoidea</taxon>
        <taxon>Araneidae</taxon>
        <taxon>Araneus</taxon>
    </lineage>
</organism>
<accession>A0A4Y2VUD6</accession>
<evidence type="ECO:0000313" key="2">
    <source>
        <dbReference type="Proteomes" id="UP000499080"/>
    </source>
</evidence>
<dbReference type="Proteomes" id="UP000499080">
    <property type="component" value="Unassembled WGS sequence"/>
</dbReference>
<dbReference type="EMBL" id="BGPR01051589">
    <property type="protein sequence ID" value="GBO28505.1"/>
    <property type="molecule type" value="Genomic_DNA"/>
</dbReference>
<comment type="caution">
    <text evidence="1">The sequence shown here is derived from an EMBL/GenBank/DDBJ whole genome shotgun (WGS) entry which is preliminary data.</text>
</comment>
<proteinExistence type="predicted"/>